<dbReference type="EMBL" id="JAWHVN010000007">
    <property type="protein sequence ID" value="MDV2617836.1"/>
    <property type="molecule type" value="Genomic_DNA"/>
</dbReference>
<dbReference type="Pfam" id="PF04761">
    <property type="entry name" value="Phage_Treg"/>
    <property type="match status" value="1"/>
</dbReference>
<dbReference type="InterPro" id="IPR006848">
    <property type="entry name" value="Transcrpt_reg_put_lact_phage"/>
</dbReference>
<dbReference type="RefSeq" id="WP_023189650.1">
    <property type="nucleotide sequence ID" value="NZ_JAWHVN010000007.1"/>
</dbReference>
<organism evidence="1 2">
    <name type="scientific">Lactococcus lactis</name>
    <dbReference type="NCBI Taxonomy" id="1358"/>
    <lineage>
        <taxon>Bacteria</taxon>
        <taxon>Bacillati</taxon>
        <taxon>Bacillota</taxon>
        <taxon>Bacilli</taxon>
        <taxon>Lactobacillales</taxon>
        <taxon>Streptococcaceae</taxon>
        <taxon>Lactococcus</taxon>
    </lineage>
</organism>
<proteinExistence type="predicted"/>
<evidence type="ECO:0000313" key="2">
    <source>
        <dbReference type="Proteomes" id="UP001186159"/>
    </source>
</evidence>
<dbReference type="Proteomes" id="UP001186159">
    <property type="component" value="Unassembled WGS sequence"/>
</dbReference>
<comment type="caution">
    <text evidence="1">The sequence shown here is derived from an EMBL/GenBank/DDBJ whole genome shotgun (WGS) entry which is preliminary data.</text>
</comment>
<dbReference type="AlphaFoldDB" id="A0ABD5GLC6"/>
<accession>A0ABD5GLC6</accession>
<evidence type="ECO:0000313" key="1">
    <source>
        <dbReference type="EMBL" id="MDV2617836.1"/>
    </source>
</evidence>
<protein>
    <submittedName>
        <fullName evidence="1">Transcriptional regulator</fullName>
    </submittedName>
</protein>
<sequence length="72" mass="8497">MEKVVTHYGETIQQHSVEWYKKQLLKDFSVQFIKDSLLPQLFEWSNAYKAAVELTKQKAPEGRKGSLYDDFE</sequence>
<gene>
    <name evidence="1" type="ORF">RZO27_01595</name>
</gene>
<reference evidence="1 2" key="1">
    <citation type="submission" date="2023-10" db="EMBL/GenBank/DDBJ databases">
        <title>Production of high quality cheese from raw caw milk (raw cheese).</title>
        <authorList>
            <person name="Samouris G."/>
        </authorList>
    </citation>
    <scope>NUCLEOTIDE SEQUENCE [LARGE SCALE GENOMIC DNA]</scope>
    <source>
        <strain evidence="1 2">MRS-5</strain>
    </source>
</reference>
<name>A0ABD5GLC6_9LACT</name>